<proteinExistence type="predicted"/>
<organism evidence="4 5">
    <name type="scientific">Arachis hypogaea</name>
    <name type="common">Peanut</name>
    <dbReference type="NCBI Taxonomy" id="3818"/>
    <lineage>
        <taxon>Eukaryota</taxon>
        <taxon>Viridiplantae</taxon>
        <taxon>Streptophyta</taxon>
        <taxon>Embryophyta</taxon>
        <taxon>Tracheophyta</taxon>
        <taxon>Spermatophyta</taxon>
        <taxon>Magnoliopsida</taxon>
        <taxon>eudicotyledons</taxon>
        <taxon>Gunneridae</taxon>
        <taxon>Pentapetalae</taxon>
        <taxon>rosids</taxon>
        <taxon>fabids</taxon>
        <taxon>Fabales</taxon>
        <taxon>Fabaceae</taxon>
        <taxon>Papilionoideae</taxon>
        <taxon>50 kb inversion clade</taxon>
        <taxon>dalbergioids sensu lato</taxon>
        <taxon>Dalbergieae</taxon>
        <taxon>Pterocarpus clade</taxon>
        <taxon>Arachis</taxon>
    </lineage>
</organism>
<protein>
    <recommendedName>
        <fullName evidence="3">SWIM-type domain-containing protein</fullName>
    </recommendedName>
</protein>
<keyword evidence="5" id="KW-1185">Reference proteome</keyword>
<dbReference type="InterPro" id="IPR007527">
    <property type="entry name" value="Znf_SWIM"/>
</dbReference>
<name>A0A445ED35_ARAHY</name>
<dbReference type="STRING" id="3818.A0A445ED35"/>
<evidence type="ECO:0000259" key="3">
    <source>
        <dbReference type="PROSITE" id="PS50966"/>
    </source>
</evidence>
<reference evidence="4 5" key="1">
    <citation type="submission" date="2019-01" db="EMBL/GenBank/DDBJ databases">
        <title>Sequencing of cultivated peanut Arachis hypogaea provides insights into genome evolution and oil improvement.</title>
        <authorList>
            <person name="Chen X."/>
        </authorList>
    </citation>
    <scope>NUCLEOTIDE SEQUENCE [LARGE SCALE GENOMIC DNA]</scope>
    <source>
        <strain evidence="5">cv. Fuhuasheng</strain>
        <tissue evidence="4">Leaves</tissue>
    </source>
</reference>
<keyword evidence="1" id="KW-0863">Zinc-finger</keyword>
<dbReference type="InterPro" id="IPR036875">
    <property type="entry name" value="Znf_CCHC_sf"/>
</dbReference>
<evidence type="ECO:0000256" key="1">
    <source>
        <dbReference type="PROSITE-ProRule" id="PRU00325"/>
    </source>
</evidence>
<dbReference type="Proteomes" id="UP000289738">
    <property type="component" value="Chromosome A02"/>
</dbReference>
<evidence type="ECO:0000313" key="5">
    <source>
        <dbReference type="Proteomes" id="UP000289738"/>
    </source>
</evidence>
<sequence>MESIHVKGTIYSGRLASSSWISKKIANNISRGEEMKLVTVIQTIQDKYMANISVGDLKFEVHPKNRMIMERFVVDLMAGRCSCRFWGLCGMSCPHACCAIFEKGDNPKDYCSNYYSKVAYLTTYGQLISPSNEKNMWPKIQCDTIIPPIFKVKPGRPRMVRIREPDENRTQTKYRRIETSVTCSNCAQYGHNRRLCPNPIVTAPEGTQGSDAATEIGGVDAAANGPGAAVEANGSAAAPTTRSRMIRGRGRGRAAVGMGRGRGRGRIAPITAPASRPSNTLHHHHNLHKPLHHHHSRPPYPHQHHCPPPCLHQHHCPPPCLHQHHCPLHQHLNLCPKPKSLV</sequence>
<feature type="region of interest" description="Disordered" evidence="2">
    <location>
        <begin position="272"/>
        <end position="305"/>
    </location>
</feature>
<feature type="domain" description="SWIM-type" evidence="3">
    <location>
        <begin position="72"/>
        <end position="104"/>
    </location>
</feature>
<dbReference type="PROSITE" id="PS50966">
    <property type="entry name" value="ZF_SWIM"/>
    <property type="match status" value="1"/>
</dbReference>
<feature type="compositionally biased region" description="Basic residues" evidence="2">
    <location>
        <begin position="281"/>
        <end position="305"/>
    </location>
</feature>
<keyword evidence="1" id="KW-0479">Metal-binding</keyword>
<evidence type="ECO:0000256" key="2">
    <source>
        <dbReference type="SAM" id="MobiDB-lite"/>
    </source>
</evidence>
<comment type="caution">
    <text evidence="4">The sequence shown here is derived from an EMBL/GenBank/DDBJ whole genome shotgun (WGS) entry which is preliminary data.</text>
</comment>
<dbReference type="SUPFAM" id="SSF57756">
    <property type="entry name" value="Retrovirus zinc finger-like domains"/>
    <property type="match status" value="1"/>
</dbReference>
<accession>A0A445ED35</accession>
<dbReference type="EMBL" id="SDMP01000002">
    <property type="protein sequence ID" value="RYR73229.1"/>
    <property type="molecule type" value="Genomic_DNA"/>
</dbReference>
<dbReference type="GO" id="GO:0003676">
    <property type="term" value="F:nucleic acid binding"/>
    <property type="evidence" value="ECO:0007669"/>
    <property type="project" value="InterPro"/>
</dbReference>
<dbReference type="AlphaFoldDB" id="A0A445ED35"/>
<gene>
    <name evidence="4" type="ORF">Ahy_A02g007572</name>
</gene>
<keyword evidence="1" id="KW-0862">Zinc</keyword>
<dbReference type="PANTHER" id="PTHR31973:SF187">
    <property type="entry name" value="MUTATOR TRANSPOSASE MUDRA PROTEIN"/>
    <property type="match status" value="1"/>
</dbReference>
<dbReference type="GO" id="GO:0008270">
    <property type="term" value="F:zinc ion binding"/>
    <property type="evidence" value="ECO:0007669"/>
    <property type="project" value="UniProtKB-KW"/>
</dbReference>
<dbReference type="PANTHER" id="PTHR31973">
    <property type="entry name" value="POLYPROTEIN, PUTATIVE-RELATED"/>
    <property type="match status" value="1"/>
</dbReference>
<evidence type="ECO:0000313" key="4">
    <source>
        <dbReference type="EMBL" id="RYR73229.1"/>
    </source>
</evidence>